<organism evidence="1 2">
    <name type="scientific">Microbacterium phage Terij</name>
    <dbReference type="NCBI Taxonomy" id="2686229"/>
    <lineage>
        <taxon>Viruses</taxon>
        <taxon>Duplodnaviria</taxon>
        <taxon>Heunggongvirae</taxon>
        <taxon>Uroviricota</taxon>
        <taxon>Caudoviricetes</taxon>
        <taxon>Hodgkinviridae</taxon>
        <taxon>Margaeryvirus</taxon>
        <taxon>Margaeryvirus terij</taxon>
    </lineage>
</organism>
<sequence length="255" mass="27060">MIAWRTGDRWEGGVKFDALTCEPAIGRGGPDCDPEAEIPGLPKPLDDFDGPNFNGLGTPFVILGEFSCSPIGGGFNRAQEGANAHLLAREEARAEQALWYGDLGSVPNFSGANGYDAPVDLGEFADAPVALAAIEQGIAEQYGSQGVIHMSRATATLLRRYLEKRGGRLYTQALDTPVVAGAGYPDGEIVGTPAMFGYRGEIMTASNRPGDLLDRAQNQMYAVAERTYVLGIDPCPIVHASFPMPEGDTTPPVAE</sequence>
<evidence type="ECO:0000313" key="1">
    <source>
        <dbReference type="EMBL" id="QHB37158.1"/>
    </source>
</evidence>
<name>A0A6B9LCG6_9CAUD</name>
<dbReference type="RefSeq" id="YP_010751220.1">
    <property type="nucleotide sequence ID" value="NC_073367.1"/>
</dbReference>
<evidence type="ECO:0000313" key="2">
    <source>
        <dbReference type="Proteomes" id="UP000464752"/>
    </source>
</evidence>
<dbReference type="Proteomes" id="UP000464752">
    <property type="component" value="Segment"/>
</dbReference>
<reference evidence="1 2" key="1">
    <citation type="submission" date="2019-12" db="EMBL/GenBank/DDBJ databases">
        <authorList>
            <person name="Kistler A.K."/>
            <person name="Garlena R.A."/>
            <person name="Russell D.A."/>
            <person name="Pope W.H."/>
            <person name="Jacobs-Sera D."/>
            <person name="Hatfull G.F."/>
        </authorList>
    </citation>
    <scope>NUCLEOTIDE SEQUENCE [LARGE SCALE GENOMIC DNA]</scope>
</reference>
<protein>
    <submittedName>
        <fullName evidence="1">Uncharacterized protein</fullName>
    </submittedName>
</protein>
<dbReference type="GeneID" id="80004886"/>
<dbReference type="EMBL" id="MN813684">
    <property type="protein sequence ID" value="QHB37158.1"/>
    <property type="molecule type" value="Genomic_DNA"/>
</dbReference>
<keyword evidence="2" id="KW-1185">Reference proteome</keyword>
<proteinExistence type="predicted"/>
<dbReference type="KEGG" id="vg:80004886"/>
<gene>
    <name evidence="1" type="primary">24</name>
    <name evidence="1" type="ORF">SEA_TERIJ_24</name>
</gene>
<accession>A0A6B9LCG6</accession>